<keyword evidence="4 5" id="KW-0472">Membrane</keyword>
<dbReference type="Pfam" id="PF01694">
    <property type="entry name" value="Rhomboid"/>
    <property type="match status" value="1"/>
</dbReference>
<evidence type="ECO:0000256" key="3">
    <source>
        <dbReference type="ARBA" id="ARBA00022989"/>
    </source>
</evidence>
<keyword evidence="3 5" id="KW-1133">Transmembrane helix</keyword>
<feature type="transmembrane region" description="Helical" evidence="5">
    <location>
        <begin position="161"/>
        <end position="179"/>
    </location>
</feature>
<dbReference type="GO" id="GO:0006508">
    <property type="term" value="P:proteolysis"/>
    <property type="evidence" value="ECO:0007669"/>
    <property type="project" value="UniProtKB-KW"/>
</dbReference>
<keyword evidence="7" id="KW-0378">Hydrolase</keyword>
<evidence type="ECO:0000259" key="6">
    <source>
        <dbReference type="Pfam" id="PF01694"/>
    </source>
</evidence>
<dbReference type="SUPFAM" id="SSF144091">
    <property type="entry name" value="Rhomboid-like"/>
    <property type="match status" value="1"/>
</dbReference>
<evidence type="ECO:0000256" key="4">
    <source>
        <dbReference type="ARBA" id="ARBA00023136"/>
    </source>
</evidence>
<dbReference type="Proteomes" id="UP001161389">
    <property type="component" value="Unassembled WGS sequence"/>
</dbReference>
<dbReference type="Gene3D" id="1.20.1540.10">
    <property type="entry name" value="Rhomboid-like"/>
    <property type="match status" value="1"/>
</dbReference>
<organism evidence="7 8">
    <name type="scientific">Litoribrevibacter albus</name>
    <dbReference type="NCBI Taxonomy" id="1473156"/>
    <lineage>
        <taxon>Bacteria</taxon>
        <taxon>Pseudomonadati</taxon>
        <taxon>Pseudomonadota</taxon>
        <taxon>Gammaproteobacteria</taxon>
        <taxon>Oceanospirillales</taxon>
        <taxon>Oceanospirillaceae</taxon>
        <taxon>Litoribrevibacter</taxon>
    </lineage>
</organism>
<accession>A0AA37S647</accession>
<keyword evidence="8" id="KW-1185">Reference proteome</keyword>
<feature type="transmembrane region" description="Helical" evidence="5">
    <location>
        <begin position="51"/>
        <end position="72"/>
    </location>
</feature>
<feature type="domain" description="Peptidase S54 rhomboid" evidence="6">
    <location>
        <begin position="41"/>
        <end position="173"/>
    </location>
</feature>
<evidence type="ECO:0000256" key="5">
    <source>
        <dbReference type="SAM" id="Phobius"/>
    </source>
</evidence>
<sequence length="185" mass="20520">MFHKIEIIALLCGAMIAVHVFNGLANGALFQFGIYPRDTDRLFHVVTAPWIHGSLGHLFNNLAGMIVFSWLCLIRSVRLYVFSSVVIVLVCGLLVWLFGREANHIGASGWIFGLWSLSIALAWFDRRLVNILIAVLVILFYGGMVVGILPQDSDVSFESHLFGALAGILAAWLSNIPAIKKRLRE</sequence>
<comment type="caution">
    <text evidence="7">The sequence shown here is derived from an EMBL/GenBank/DDBJ whole genome shotgun (WGS) entry which is preliminary data.</text>
</comment>
<comment type="subcellular location">
    <subcellularLocation>
        <location evidence="1">Membrane</location>
        <topology evidence="1">Multi-pass membrane protein</topology>
    </subcellularLocation>
</comment>
<keyword evidence="7" id="KW-0645">Protease</keyword>
<gene>
    <name evidence="7" type="ORF">GCM10007876_04090</name>
</gene>
<protein>
    <submittedName>
        <fullName evidence="7">Rhomboid family intramembrane serine protease</fullName>
    </submittedName>
</protein>
<feature type="transmembrane region" description="Helical" evidence="5">
    <location>
        <begin position="131"/>
        <end position="149"/>
    </location>
</feature>
<dbReference type="EMBL" id="BSNM01000003">
    <property type="protein sequence ID" value="GLQ29931.1"/>
    <property type="molecule type" value="Genomic_DNA"/>
</dbReference>
<evidence type="ECO:0000313" key="8">
    <source>
        <dbReference type="Proteomes" id="UP001161389"/>
    </source>
</evidence>
<dbReference type="InterPro" id="IPR022764">
    <property type="entry name" value="Peptidase_S54_rhomboid_dom"/>
</dbReference>
<dbReference type="GO" id="GO:0016020">
    <property type="term" value="C:membrane"/>
    <property type="evidence" value="ECO:0007669"/>
    <property type="project" value="UniProtKB-SubCell"/>
</dbReference>
<name>A0AA37S647_9GAMM</name>
<evidence type="ECO:0000256" key="2">
    <source>
        <dbReference type="ARBA" id="ARBA00022692"/>
    </source>
</evidence>
<reference evidence="7" key="2">
    <citation type="submission" date="2023-01" db="EMBL/GenBank/DDBJ databases">
        <title>Draft genome sequence of Litoribrevibacter albus strain NBRC 110071.</title>
        <authorList>
            <person name="Sun Q."/>
            <person name="Mori K."/>
        </authorList>
    </citation>
    <scope>NUCLEOTIDE SEQUENCE</scope>
    <source>
        <strain evidence="7">NBRC 110071</strain>
    </source>
</reference>
<feature type="transmembrane region" description="Helical" evidence="5">
    <location>
        <begin position="79"/>
        <end position="99"/>
    </location>
</feature>
<dbReference type="InterPro" id="IPR035952">
    <property type="entry name" value="Rhomboid-like_sf"/>
</dbReference>
<evidence type="ECO:0000313" key="7">
    <source>
        <dbReference type="EMBL" id="GLQ29931.1"/>
    </source>
</evidence>
<dbReference type="AlphaFoldDB" id="A0AA37S647"/>
<keyword evidence="2 5" id="KW-0812">Transmembrane</keyword>
<proteinExistence type="predicted"/>
<feature type="transmembrane region" description="Helical" evidence="5">
    <location>
        <begin position="105"/>
        <end position="124"/>
    </location>
</feature>
<dbReference type="GO" id="GO:0004252">
    <property type="term" value="F:serine-type endopeptidase activity"/>
    <property type="evidence" value="ECO:0007669"/>
    <property type="project" value="InterPro"/>
</dbReference>
<reference evidence="7" key="1">
    <citation type="journal article" date="2014" name="Int. J. Syst. Evol. Microbiol.">
        <title>Complete genome sequence of Corynebacterium casei LMG S-19264T (=DSM 44701T), isolated from a smear-ripened cheese.</title>
        <authorList>
            <consortium name="US DOE Joint Genome Institute (JGI-PGF)"/>
            <person name="Walter F."/>
            <person name="Albersmeier A."/>
            <person name="Kalinowski J."/>
            <person name="Ruckert C."/>
        </authorList>
    </citation>
    <scope>NUCLEOTIDE SEQUENCE</scope>
    <source>
        <strain evidence="7">NBRC 110071</strain>
    </source>
</reference>
<dbReference type="PANTHER" id="PTHR43066">
    <property type="entry name" value="RHOMBOID-RELATED PROTEIN"/>
    <property type="match status" value="1"/>
</dbReference>
<evidence type="ECO:0000256" key="1">
    <source>
        <dbReference type="ARBA" id="ARBA00004141"/>
    </source>
</evidence>